<dbReference type="HOGENOM" id="CLU_2738778_0_0_6"/>
<evidence type="ECO:0000313" key="2">
    <source>
        <dbReference type="Proteomes" id="UP000031623"/>
    </source>
</evidence>
<organism evidence="1 2">
    <name type="scientific">Thioploca ingrica</name>
    <dbReference type="NCBI Taxonomy" id="40754"/>
    <lineage>
        <taxon>Bacteria</taxon>
        <taxon>Pseudomonadati</taxon>
        <taxon>Pseudomonadota</taxon>
        <taxon>Gammaproteobacteria</taxon>
        <taxon>Thiotrichales</taxon>
        <taxon>Thiotrichaceae</taxon>
        <taxon>Thioploca</taxon>
    </lineage>
</organism>
<accession>A0A090BVT2</accession>
<dbReference type="STRING" id="40754.THII_3104"/>
<evidence type="ECO:0000313" key="1">
    <source>
        <dbReference type="EMBL" id="BAP57401.1"/>
    </source>
</evidence>
<dbReference type="AlphaFoldDB" id="A0A090BVT2"/>
<keyword evidence="2" id="KW-1185">Reference proteome</keyword>
<proteinExistence type="predicted"/>
<dbReference type="Proteomes" id="UP000031623">
    <property type="component" value="Chromosome"/>
</dbReference>
<sequence>MLLLSCALNLHYHDSVAINLGEITSMTTNILIDIPRNSQAYLFLNTIKIIYSTRLIVLDIFIHEIKFYQTD</sequence>
<dbReference type="KEGG" id="tig:THII_3104"/>
<dbReference type="EMBL" id="AP014633">
    <property type="protein sequence ID" value="BAP57401.1"/>
    <property type="molecule type" value="Genomic_DNA"/>
</dbReference>
<name>A0A090BVT2_9GAMM</name>
<reference evidence="1" key="1">
    <citation type="journal article" date="2014" name="ISME J.">
        <title>Ecophysiology of Thioploca ingrica as revealed by the complete genome sequence supplemented with proteomic evidence.</title>
        <authorList>
            <person name="Kojima H."/>
            <person name="Ogura Y."/>
            <person name="Yamamoto N."/>
            <person name="Togashi T."/>
            <person name="Mori H."/>
            <person name="Watanabe T."/>
            <person name="Nemoto F."/>
            <person name="Kurokawa K."/>
            <person name="Hayashi T."/>
            <person name="Fukui M."/>
        </authorList>
    </citation>
    <scope>NUCLEOTIDE SEQUENCE [LARGE SCALE GENOMIC DNA]</scope>
</reference>
<protein>
    <submittedName>
        <fullName evidence="1">Uncharacterized protein</fullName>
    </submittedName>
</protein>
<gene>
    <name evidence="1" type="ORF">THII_3104</name>
</gene>